<accession>A0A2S8FJN8</accession>
<evidence type="ECO:0000313" key="2">
    <source>
        <dbReference type="EMBL" id="PQO32260.1"/>
    </source>
</evidence>
<gene>
    <name evidence="2" type="ORF">C5Y83_18705</name>
</gene>
<name>A0A2S8FJN8_9BACT</name>
<dbReference type="AlphaFoldDB" id="A0A2S8FJN8"/>
<evidence type="ECO:0000313" key="3">
    <source>
        <dbReference type="Proteomes" id="UP000238322"/>
    </source>
</evidence>
<proteinExistence type="predicted"/>
<organism evidence="2 3">
    <name type="scientific">Blastopirellula marina</name>
    <dbReference type="NCBI Taxonomy" id="124"/>
    <lineage>
        <taxon>Bacteria</taxon>
        <taxon>Pseudomonadati</taxon>
        <taxon>Planctomycetota</taxon>
        <taxon>Planctomycetia</taxon>
        <taxon>Pirellulales</taxon>
        <taxon>Pirellulaceae</taxon>
        <taxon>Blastopirellula</taxon>
    </lineage>
</organism>
<comment type="caution">
    <text evidence="2">The sequence shown here is derived from an EMBL/GenBank/DDBJ whole genome shotgun (WGS) entry which is preliminary data.</text>
</comment>
<evidence type="ECO:0000256" key="1">
    <source>
        <dbReference type="SAM" id="Coils"/>
    </source>
</evidence>
<dbReference type="Proteomes" id="UP000238322">
    <property type="component" value="Unassembled WGS sequence"/>
</dbReference>
<keyword evidence="1" id="KW-0175">Coiled coil</keyword>
<dbReference type="RefSeq" id="WP_105331272.1">
    <property type="nucleotide sequence ID" value="NZ_PUHY01000012.1"/>
</dbReference>
<sequence length="168" mass="19556">MSQWETTIIPLKDASDLLIAFGVDTGSDQVHRWKREDGFRWIDLEGLLSESDSVLVIDWREELSIALEEIQEQLEQLQIDFEFDLDENEEQGDITVEDVTKPVKYIPDDGDEFHTVINTINELIQPRARYRMFRSSEGSDTWSYTLLTEEAWRKLESDAPKTVVLLFA</sequence>
<reference evidence="2 3" key="1">
    <citation type="submission" date="2018-02" db="EMBL/GenBank/DDBJ databases">
        <title>Comparative genomes isolates from brazilian mangrove.</title>
        <authorList>
            <person name="Araujo J.E."/>
            <person name="Taketani R.G."/>
            <person name="Silva M.C.P."/>
            <person name="Loureco M.V."/>
            <person name="Andreote F.D."/>
        </authorList>
    </citation>
    <scope>NUCLEOTIDE SEQUENCE [LARGE SCALE GENOMIC DNA]</scope>
    <source>
        <strain evidence="2 3">Hex-1 MGV</strain>
    </source>
</reference>
<feature type="coiled-coil region" evidence="1">
    <location>
        <begin position="56"/>
        <end position="87"/>
    </location>
</feature>
<dbReference type="OrthoDB" id="5194528at2"/>
<dbReference type="EMBL" id="PUHY01000012">
    <property type="protein sequence ID" value="PQO32260.1"/>
    <property type="molecule type" value="Genomic_DNA"/>
</dbReference>
<protein>
    <submittedName>
        <fullName evidence="2">Uncharacterized protein</fullName>
    </submittedName>
</protein>